<dbReference type="AlphaFoldDB" id="A0A1L9V5R5"/>
<dbReference type="GeneID" id="34464087"/>
<protein>
    <submittedName>
        <fullName evidence="1">Uncharacterized protein</fullName>
    </submittedName>
</protein>
<accession>A0A1L9V5R5</accession>
<organism evidence="1 2">
    <name type="scientific">Aspergillus glaucus CBS 516.65</name>
    <dbReference type="NCBI Taxonomy" id="1160497"/>
    <lineage>
        <taxon>Eukaryota</taxon>
        <taxon>Fungi</taxon>
        <taxon>Dikarya</taxon>
        <taxon>Ascomycota</taxon>
        <taxon>Pezizomycotina</taxon>
        <taxon>Eurotiomycetes</taxon>
        <taxon>Eurotiomycetidae</taxon>
        <taxon>Eurotiales</taxon>
        <taxon>Aspergillaceae</taxon>
        <taxon>Aspergillus</taxon>
        <taxon>Aspergillus subgen. Aspergillus</taxon>
    </lineage>
</organism>
<dbReference type="Proteomes" id="UP000184300">
    <property type="component" value="Unassembled WGS sequence"/>
</dbReference>
<sequence length="132" mass="14676">MNRHLKPEAEKIRKEIKEMIPETATEDNSNLEKADCLRSDDGRVMYAGEALANKVVTLRHYLGLGSDWGWTLWHFPAANELINKNSSMYLIPLSGSANIPEGGSLTEGSFMLITNNPIVRSGATVIIFMKIL</sequence>
<name>A0A1L9V5R5_ASPGL</name>
<proteinExistence type="predicted"/>
<gene>
    <name evidence="1" type="ORF">ASPGLDRAFT_52730</name>
</gene>
<evidence type="ECO:0000313" key="2">
    <source>
        <dbReference type="Proteomes" id="UP000184300"/>
    </source>
</evidence>
<dbReference type="OrthoDB" id="4390692at2759"/>
<reference evidence="2" key="1">
    <citation type="journal article" date="2017" name="Genome Biol.">
        <title>Comparative genomics reveals high biological diversity and specific adaptations in the industrially and medically important fungal genus Aspergillus.</title>
        <authorList>
            <person name="de Vries R.P."/>
            <person name="Riley R."/>
            <person name="Wiebenga A."/>
            <person name="Aguilar-Osorio G."/>
            <person name="Amillis S."/>
            <person name="Uchima C.A."/>
            <person name="Anderluh G."/>
            <person name="Asadollahi M."/>
            <person name="Askin M."/>
            <person name="Barry K."/>
            <person name="Battaglia E."/>
            <person name="Bayram O."/>
            <person name="Benocci T."/>
            <person name="Braus-Stromeyer S.A."/>
            <person name="Caldana C."/>
            <person name="Canovas D."/>
            <person name="Cerqueira G.C."/>
            <person name="Chen F."/>
            <person name="Chen W."/>
            <person name="Choi C."/>
            <person name="Clum A."/>
            <person name="Dos Santos R.A."/>
            <person name="Damasio A.R."/>
            <person name="Diallinas G."/>
            <person name="Emri T."/>
            <person name="Fekete E."/>
            <person name="Flipphi M."/>
            <person name="Freyberg S."/>
            <person name="Gallo A."/>
            <person name="Gournas C."/>
            <person name="Habgood R."/>
            <person name="Hainaut M."/>
            <person name="Harispe M.L."/>
            <person name="Henrissat B."/>
            <person name="Hilden K.S."/>
            <person name="Hope R."/>
            <person name="Hossain A."/>
            <person name="Karabika E."/>
            <person name="Karaffa L."/>
            <person name="Karanyi Z."/>
            <person name="Krasevec N."/>
            <person name="Kuo A."/>
            <person name="Kusch H."/>
            <person name="LaButti K."/>
            <person name="Lagendijk E.L."/>
            <person name="Lapidus A."/>
            <person name="Levasseur A."/>
            <person name="Lindquist E."/>
            <person name="Lipzen A."/>
            <person name="Logrieco A.F."/>
            <person name="MacCabe A."/>
            <person name="Maekelae M.R."/>
            <person name="Malavazi I."/>
            <person name="Melin P."/>
            <person name="Meyer V."/>
            <person name="Mielnichuk N."/>
            <person name="Miskei M."/>
            <person name="Molnar A.P."/>
            <person name="Mule G."/>
            <person name="Ngan C.Y."/>
            <person name="Orejas M."/>
            <person name="Orosz E."/>
            <person name="Ouedraogo J.P."/>
            <person name="Overkamp K.M."/>
            <person name="Park H.-S."/>
            <person name="Perrone G."/>
            <person name="Piumi F."/>
            <person name="Punt P.J."/>
            <person name="Ram A.F."/>
            <person name="Ramon A."/>
            <person name="Rauscher S."/>
            <person name="Record E."/>
            <person name="Riano-Pachon D.M."/>
            <person name="Robert V."/>
            <person name="Roehrig J."/>
            <person name="Ruller R."/>
            <person name="Salamov A."/>
            <person name="Salih N.S."/>
            <person name="Samson R.A."/>
            <person name="Sandor E."/>
            <person name="Sanguinetti M."/>
            <person name="Schuetze T."/>
            <person name="Sepcic K."/>
            <person name="Shelest E."/>
            <person name="Sherlock G."/>
            <person name="Sophianopoulou V."/>
            <person name="Squina F.M."/>
            <person name="Sun H."/>
            <person name="Susca A."/>
            <person name="Todd R.B."/>
            <person name="Tsang A."/>
            <person name="Unkles S.E."/>
            <person name="van de Wiele N."/>
            <person name="van Rossen-Uffink D."/>
            <person name="Oliveira J.V."/>
            <person name="Vesth T.C."/>
            <person name="Visser J."/>
            <person name="Yu J.-H."/>
            <person name="Zhou M."/>
            <person name="Andersen M.R."/>
            <person name="Archer D.B."/>
            <person name="Baker S.E."/>
            <person name="Benoit I."/>
            <person name="Brakhage A.A."/>
            <person name="Braus G.H."/>
            <person name="Fischer R."/>
            <person name="Frisvad J.C."/>
            <person name="Goldman G.H."/>
            <person name="Houbraken J."/>
            <person name="Oakley B."/>
            <person name="Pocsi I."/>
            <person name="Scazzocchio C."/>
            <person name="Seiboth B."/>
            <person name="vanKuyk P.A."/>
            <person name="Wortman J."/>
            <person name="Dyer P.S."/>
            <person name="Grigoriev I.V."/>
        </authorList>
    </citation>
    <scope>NUCLEOTIDE SEQUENCE [LARGE SCALE GENOMIC DNA]</scope>
    <source>
        <strain evidence="2">CBS 516.65</strain>
    </source>
</reference>
<dbReference type="RefSeq" id="XP_022395975.1">
    <property type="nucleotide sequence ID" value="XM_022547826.1"/>
</dbReference>
<dbReference type="VEuPathDB" id="FungiDB:ASPGLDRAFT_52730"/>
<dbReference type="EMBL" id="KV878919">
    <property type="protein sequence ID" value="OJJ79277.1"/>
    <property type="molecule type" value="Genomic_DNA"/>
</dbReference>
<keyword evidence="2" id="KW-1185">Reference proteome</keyword>
<evidence type="ECO:0000313" key="1">
    <source>
        <dbReference type="EMBL" id="OJJ79277.1"/>
    </source>
</evidence>